<dbReference type="KEGG" id="atq:GH723_03100"/>
<reference evidence="5 6" key="1">
    <citation type="submission" date="2019-11" db="EMBL/GenBank/DDBJ databases">
        <authorList>
            <person name="He Y."/>
        </authorList>
    </citation>
    <scope>NUCLEOTIDE SEQUENCE [LARGE SCALE GENOMIC DNA]</scope>
    <source>
        <strain evidence="5 6">SCSIO 58843</strain>
    </source>
</reference>
<feature type="transmembrane region" description="Helical" evidence="4">
    <location>
        <begin position="258"/>
        <end position="279"/>
    </location>
</feature>
<dbReference type="NCBIfam" id="NF033747">
    <property type="entry name" value="class_E_sortase"/>
    <property type="match status" value="1"/>
</dbReference>
<keyword evidence="1" id="KW-0378">Hydrolase</keyword>
<dbReference type="Gene3D" id="2.40.260.10">
    <property type="entry name" value="Sortase"/>
    <property type="match status" value="1"/>
</dbReference>
<proteinExistence type="predicted"/>
<dbReference type="InterPro" id="IPR005754">
    <property type="entry name" value="Sortase"/>
</dbReference>
<dbReference type="Pfam" id="PF04203">
    <property type="entry name" value="Sortase"/>
    <property type="match status" value="1"/>
</dbReference>
<evidence type="ECO:0000313" key="5">
    <source>
        <dbReference type="EMBL" id="QGG94167.1"/>
    </source>
</evidence>
<feature type="region of interest" description="Disordered" evidence="3">
    <location>
        <begin position="52"/>
        <end position="83"/>
    </location>
</feature>
<evidence type="ECO:0000256" key="1">
    <source>
        <dbReference type="ARBA" id="ARBA00022801"/>
    </source>
</evidence>
<protein>
    <submittedName>
        <fullName evidence="5">Class E sortase</fullName>
    </submittedName>
</protein>
<evidence type="ECO:0000256" key="2">
    <source>
        <dbReference type="PIRSR" id="PIRSR605754-1"/>
    </source>
</evidence>
<keyword evidence="4" id="KW-1133">Transmembrane helix</keyword>
<keyword evidence="4" id="KW-0472">Membrane</keyword>
<keyword evidence="4" id="KW-0812">Transmembrane</keyword>
<dbReference type="SUPFAM" id="SSF63817">
    <property type="entry name" value="Sortase"/>
    <property type="match status" value="1"/>
</dbReference>
<dbReference type="CDD" id="cd05830">
    <property type="entry name" value="Sortase_E"/>
    <property type="match status" value="1"/>
</dbReference>
<feature type="active site" description="Proton donor/acceptor" evidence="2">
    <location>
        <position position="136"/>
    </location>
</feature>
<sequence>MPCRVLGFLGRVLIASGVLVLLFVVYQLWGTSLVETRAQDSLEDDFATVLAAAEPPPPESEPSPAATAPTTSTSTSAPESLLPQEGSAVARLEIPAIGVDKIVVEGVSQRDLRRGPGHYPGTPLPGQAGNAAIAGHRTTYGAPFYRLDELEPGDVIRVTTREGEFEYKVTGNEVVAPTRVDVLDDFGDDRLTLTTCNPRYSAAQRLIVTARLDRPPAGSTDADDRPIPPVATPAATATPEALTAGSEIGGSLDDSSAALFPALLWGFATAGTAGVIWLAGRKWRRGTAYALGVVPFLIVLFVFFENLNRLLPPSV</sequence>
<dbReference type="InterPro" id="IPR023365">
    <property type="entry name" value="Sortase_dom-sf"/>
</dbReference>
<feature type="compositionally biased region" description="Low complexity" evidence="3">
    <location>
        <begin position="62"/>
        <end position="80"/>
    </location>
</feature>
<feature type="active site" description="Acyl-thioester intermediate" evidence="2">
    <location>
        <position position="196"/>
    </location>
</feature>
<feature type="transmembrane region" description="Helical" evidence="4">
    <location>
        <begin position="286"/>
        <end position="304"/>
    </location>
</feature>
<dbReference type="Proteomes" id="UP000334019">
    <property type="component" value="Chromosome"/>
</dbReference>
<name>A0A5Q2RJG5_9ACTN</name>
<accession>A0A5Q2RJG5</accession>
<dbReference type="InterPro" id="IPR042003">
    <property type="entry name" value="Sortase_E"/>
</dbReference>
<evidence type="ECO:0000256" key="3">
    <source>
        <dbReference type="SAM" id="MobiDB-lite"/>
    </source>
</evidence>
<feature type="transmembrane region" description="Helical" evidence="4">
    <location>
        <begin position="12"/>
        <end position="29"/>
    </location>
</feature>
<dbReference type="NCBIfam" id="TIGR01076">
    <property type="entry name" value="sortase_fam"/>
    <property type="match status" value="1"/>
</dbReference>
<evidence type="ECO:0000313" key="6">
    <source>
        <dbReference type="Proteomes" id="UP000334019"/>
    </source>
</evidence>
<keyword evidence="6" id="KW-1185">Reference proteome</keyword>
<dbReference type="AlphaFoldDB" id="A0A5Q2RJG5"/>
<evidence type="ECO:0000256" key="4">
    <source>
        <dbReference type="SAM" id="Phobius"/>
    </source>
</evidence>
<dbReference type="InterPro" id="IPR053465">
    <property type="entry name" value="Sortase_Class_E"/>
</dbReference>
<dbReference type="RefSeq" id="WP_153758273.1">
    <property type="nucleotide sequence ID" value="NZ_CP045851.1"/>
</dbReference>
<dbReference type="GO" id="GO:0016787">
    <property type="term" value="F:hydrolase activity"/>
    <property type="evidence" value="ECO:0007669"/>
    <property type="project" value="UniProtKB-KW"/>
</dbReference>
<organism evidence="5 6">
    <name type="scientific">Actinomarinicola tropica</name>
    <dbReference type="NCBI Taxonomy" id="2789776"/>
    <lineage>
        <taxon>Bacteria</taxon>
        <taxon>Bacillati</taxon>
        <taxon>Actinomycetota</taxon>
        <taxon>Acidimicrobiia</taxon>
        <taxon>Acidimicrobiales</taxon>
        <taxon>Iamiaceae</taxon>
        <taxon>Actinomarinicola</taxon>
    </lineage>
</organism>
<gene>
    <name evidence="5" type="ORF">GH723_03100</name>
</gene>
<dbReference type="EMBL" id="CP045851">
    <property type="protein sequence ID" value="QGG94167.1"/>
    <property type="molecule type" value="Genomic_DNA"/>
</dbReference>